<name>A0ABX9YBR4_9BURK</name>
<accession>A0ABX9YBR4</accession>
<protein>
    <submittedName>
        <fullName evidence="1">Short-chain dehydrogenase</fullName>
    </submittedName>
</protein>
<evidence type="ECO:0000313" key="1">
    <source>
        <dbReference type="EMBL" id="RQY78057.1"/>
    </source>
</evidence>
<organism evidence="1 2">
    <name type="scientific">Burkholderia stagnalis</name>
    <dbReference type="NCBI Taxonomy" id="1503054"/>
    <lineage>
        <taxon>Bacteria</taxon>
        <taxon>Pseudomonadati</taxon>
        <taxon>Pseudomonadota</taxon>
        <taxon>Betaproteobacteria</taxon>
        <taxon>Burkholderiales</taxon>
        <taxon>Burkholderiaceae</taxon>
        <taxon>Burkholderia</taxon>
        <taxon>Burkholderia cepacia complex</taxon>
    </lineage>
</organism>
<dbReference type="EMBL" id="QTPM01000107">
    <property type="protein sequence ID" value="RQY78057.1"/>
    <property type="molecule type" value="Genomic_DNA"/>
</dbReference>
<proteinExistence type="predicted"/>
<gene>
    <name evidence="1" type="ORF">DF017_36395</name>
</gene>
<reference evidence="1 2" key="1">
    <citation type="submission" date="2018-08" db="EMBL/GenBank/DDBJ databases">
        <title>Comparative analysis of Burkholderia isolates from Puerto Rico.</title>
        <authorList>
            <person name="Hall C."/>
            <person name="Sahl J."/>
            <person name="Wagner D."/>
        </authorList>
    </citation>
    <scope>NUCLEOTIDE SEQUENCE [LARGE SCALE GENOMIC DNA]</scope>
    <source>
        <strain evidence="1 2">Bp8966</strain>
    </source>
</reference>
<dbReference type="Proteomes" id="UP000281098">
    <property type="component" value="Unassembled WGS sequence"/>
</dbReference>
<keyword evidence="2" id="KW-1185">Reference proteome</keyword>
<feature type="non-terminal residue" evidence="1">
    <location>
        <position position="1"/>
    </location>
</feature>
<sequence length="22" mass="2244">FLLSTDAQAIRGATIPVSGRVA</sequence>
<comment type="caution">
    <text evidence="1">The sequence shown here is derived from an EMBL/GenBank/DDBJ whole genome shotgun (WGS) entry which is preliminary data.</text>
</comment>
<evidence type="ECO:0000313" key="2">
    <source>
        <dbReference type="Proteomes" id="UP000281098"/>
    </source>
</evidence>